<dbReference type="Proteomes" id="UP001595840">
    <property type="component" value="Unassembled WGS sequence"/>
</dbReference>
<name>A0ABV8VAS4_9GAMM</name>
<dbReference type="PANTHER" id="PTHR47894">
    <property type="entry name" value="HTH-TYPE TRANSCRIPTIONAL REGULATOR GADX"/>
    <property type="match status" value="1"/>
</dbReference>
<dbReference type="InterPro" id="IPR032687">
    <property type="entry name" value="AraC-type_N"/>
</dbReference>
<sequence>MFTVNDKVIRPILARELYGLIAARHDQPDMFLAGTGLFAHDLQNSQRLIAPSQLFRLVRQSRSLGAEDLPLQLGSRLLYSDEPLAKALLQTPNVYQGLRLLARYQALWAPQVLIRPAHSQQHIHLDFYCPLGRVDLARFFLLAASSFVYGWISEHKKIHLHWQLPLSETCSYAIFDQSIQSPSPLWRLNLPMADVITTKGSKAEPWLEECKGLLASLPRQHSLLMLAQRFLKPRPQATLNDLAKHLRISAATLKRRLKVEGTSFQQLQDSLRGQQALCLLTDQGWSNQKLADYFQISDVNNFRRAFKRWTGITPSDVKPA</sequence>
<keyword evidence="3" id="KW-0804">Transcription</keyword>
<accession>A0ABV8VAS4</accession>
<dbReference type="Pfam" id="PF12833">
    <property type="entry name" value="HTH_18"/>
    <property type="match status" value="1"/>
</dbReference>
<dbReference type="PANTHER" id="PTHR47894:SF1">
    <property type="entry name" value="HTH-TYPE TRANSCRIPTIONAL REGULATOR VQSM"/>
    <property type="match status" value="1"/>
</dbReference>
<evidence type="ECO:0000256" key="2">
    <source>
        <dbReference type="ARBA" id="ARBA00023125"/>
    </source>
</evidence>
<evidence type="ECO:0000256" key="1">
    <source>
        <dbReference type="ARBA" id="ARBA00023015"/>
    </source>
</evidence>
<evidence type="ECO:0000313" key="5">
    <source>
        <dbReference type="EMBL" id="MFC4364172.1"/>
    </source>
</evidence>
<proteinExistence type="predicted"/>
<gene>
    <name evidence="5" type="ORF">ACFOX3_17810</name>
</gene>
<dbReference type="Gene3D" id="1.10.10.60">
    <property type="entry name" value="Homeodomain-like"/>
    <property type="match status" value="1"/>
</dbReference>
<dbReference type="InterPro" id="IPR009057">
    <property type="entry name" value="Homeodomain-like_sf"/>
</dbReference>
<dbReference type="SUPFAM" id="SSF46689">
    <property type="entry name" value="Homeodomain-like"/>
    <property type="match status" value="1"/>
</dbReference>
<dbReference type="RefSeq" id="WP_290262551.1">
    <property type="nucleotide sequence ID" value="NZ_JAUFQG010000004.1"/>
</dbReference>
<evidence type="ECO:0000313" key="6">
    <source>
        <dbReference type="Proteomes" id="UP001595840"/>
    </source>
</evidence>
<keyword evidence="6" id="KW-1185">Reference proteome</keyword>
<dbReference type="InterPro" id="IPR018060">
    <property type="entry name" value="HTH_AraC"/>
</dbReference>
<keyword evidence="2" id="KW-0238">DNA-binding</keyword>
<dbReference type="EMBL" id="JBHSCX010000021">
    <property type="protein sequence ID" value="MFC4364172.1"/>
    <property type="molecule type" value="Genomic_DNA"/>
</dbReference>
<comment type="caution">
    <text evidence="5">The sequence shown here is derived from an EMBL/GenBank/DDBJ whole genome shotgun (WGS) entry which is preliminary data.</text>
</comment>
<dbReference type="PROSITE" id="PS01124">
    <property type="entry name" value="HTH_ARAC_FAMILY_2"/>
    <property type="match status" value="1"/>
</dbReference>
<evidence type="ECO:0000256" key="3">
    <source>
        <dbReference type="ARBA" id="ARBA00023163"/>
    </source>
</evidence>
<evidence type="ECO:0000259" key="4">
    <source>
        <dbReference type="PROSITE" id="PS01124"/>
    </source>
</evidence>
<reference evidence="6" key="1">
    <citation type="journal article" date="2019" name="Int. J. Syst. Evol. Microbiol.">
        <title>The Global Catalogue of Microorganisms (GCM) 10K type strain sequencing project: providing services to taxonomists for standard genome sequencing and annotation.</title>
        <authorList>
            <consortium name="The Broad Institute Genomics Platform"/>
            <consortium name="The Broad Institute Genome Sequencing Center for Infectious Disease"/>
            <person name="Wu L."/>
            <person name="Ma J."/>
        </authorList>
    </citation>
    <scope>NUCLEOTIDE SEQUENCE [LARGE SCALE GENOMIC DNA]</scope>
    <source>
        <strain evidence="6">CECT 8570</strain>
    </source>
</reference>
<feature type="domain" description="HTH araC/xylS-type" evidence="4">
    <location>
        <begin position="220"/>
        <end position="320"/>
    </location>
</feature>
<keyword evidence="1" id="KW-0805">Transcription regulation</keyword>
<dbReference type="SMART" id="SM00342">
    <property type="entry name" value="HTH_ARAC"/>
    <property type="match status" value="1"/>
</dbReference>
<protein>
    <submittedName>
        <fullName evidence="5">Helix-turn-helix domain-containing protein</fullName>
    </submittedName>
</protein>
<organism evidence="5 6">
    <name type="scientific">Simiduia curdlanivorans</name>
    <dbReference type="NCBI Taxonomy" id="1492769"/>
    <lineage>
        <taxon>Bacteria</taxon>
        <taxon>Pseudomonadati</taxon>
        <taxon>Pseudomonadota</taxon>
        <taxon>Gammaproteobacteria</taxon>
        <taxon>Cellvibrionales</taxon>
        <taxon>Cellvibrionaceae</taxon>
        <taxon>Simiduia</taxon>
    </lineage>
</organism>
<dbReference type="Pfam" id="PF12625">
    <property type="entry name" value="Arabinose_bd"/>
    <property type="match status" value="1"/>
</dbReference>